<dbReference type="InterPro" id="IPR010664">
    <property type="entry name" value="LipoPS_assembly_LptC-rel"/>
</dbReference>
<accession>R4YJZ3</accession>
<dbReference type="NCBIfam" id="TIGR04409">
    <property type="entry name" value="LptC_YrbK"/>
    <property type="match status" value="1"/>
</dbReference>
<dbReference type="STRING" id="698738.OLEAN_C04460"/>
<dbReference type="HOGENOM" id="CLU_1309595_0_0_6"/>
<keyword evidence="5" id="KW-0472">Membrane</keyword>
<evidence type="ECO:0000313" key="6">
    <source>
        <dbReference type="EMBL" id="CCK74622.1"/>
    </source>
</evidence>
<keyword evidence="7" id="KW-1185">Reference proteome</keyword>
<dbReference type="KEGG" id="oai:OLEAN_C04460"/>
<dbReference type="PANTHER" id="PTHR37481:SF1">
    <property type="entry name" value="LIPOPOLYSACCHARIDE EXPORT SYSTEM PROTEIN LPTC"/>
    <property type="match status" value="1"/>
</dbReference>
<protein>
    <recommendedName>
        <fullName evidence="8">Lipopolysaccharide export system protein LptC</fullName>
    </recommendedName>
</protein>
<evidence type="ECO:0000256" key="2">
    <source>
        <dbReference type="ARBA" id="ARBA00022519"/>
    </source>
</evidence>
<dbReference type="GO" id="GO:0030288">
    <property type="term" value="C:outer membrane-bounded periplasmic space"/>
    <property type="evidence" value="ECO:0007669"/>
    <property type="project" value="TreeGrafter"/>
</dbReference>
<keyword evidence="1" id="KW-1003">Cell membrane</keyword>
<dbReference type="GO" id="GO:0005886">
    <property type="term" value="C:plasma membrane"/>
    <property type="evidence" value="ECO:0007669"/>
    <property type="project" value="InterPro"/>
</dbReference>
<evidence type="ECO:0000256" key="4">
    <source>
        <dbReference type="ARBA" id="ARBA00022989"/>
    </source>
</evidence>
<sequence length="189" mass="21517">MRKRFLLLFIVAAVGLGLLWIEDYTTQSTQENTEGVSLLPDYYGEGLKNRTFNDRGELEHQFDARRSVHFPSQRLTELTEPRVKTIADDGEVWIIQSRSGTHFEDDKRLILKDDVQVSPLESPALSNSEDAAIIRTNKLTFFTQSKIAKTDQPVEVISLQGHIDAVGMIITIDQHRVEFLSQVKSKYVP</sequence>
<proteinExistence type="predicted"/>
<dbReference type="InterPro" id="IPR052363">
    <property type="entry name" value="LPS_export_LptC"/>
</dbReference>
<organism evidence="6 7">
    <name type="scientific">Oleispira antarctica RB-8</name>
    <dbReference type="NCBI Taxonomy" id="698738"/>
    <lineage>
        <taxon>Bacteria</taxon>
        <taxon>Pseudomonadati</taxon>
        <taxon>Pseudomonadota</taxon>
        <taxon>Gammaproteobacteria</taxon>
        <taxon>Oceanospirillales</taxon>
        <taxon>Oceanospirillaceae</taxon>
        <taxon>Oleispira</taxon>
    </lineage>
</organism>
<name>R4YJZ3_OLEAN</name>
<dbReference type="EMBL" id="FO203512">
    <property type="protein sequence ID" value="CCK74622.1"/>
    <property type="molecule type" value="Genomic_DNA"/>
</dbReference>
<evidence type="ECO:0008006" key="8">
    <source>
        <dbReference type="Google" id="ProtNLM"/>
    </source>
</evidence>
<keyword evidence="2" id="KW-0997">Cell inner membrane</keyword>
<reference evidence="6 7" key="1">
    <citation type="journal article" date="2013" name="Nat. Commun.">
        <title>Genome sequence and functional genomic analysis of the oil-degrading bacterium Oleispira antarctica.</title>
        <authorList>
            <person name="Kube M."/>
            <person name="Chernikova T.N."/>
            <person name="Al-Ramahi Y."/>
            <person name="Beloqui A."/>
            <person name="Lopez-Cortez N."/>
            <person name="Guazzaroni M.E."/>
            <person name="Heipieper H.J."/>
            <person name="Klages S."/>
            <person name="Kotsyurbenko O.R."/>
            <person name="Langer I."/>
            <person name="Nechitaylo T.Y."/>
            <person name="Lunsdorf H."/>
            <person name="Fernandez M."/>
            <person name="Juarez S."/>
            <person name="Ciordia S."/>
            <person name="Singer A."/>
            <person name="Kagan O."/>
            <person name="Egorova O."/>
            <person name="Petit P.A."/>
            <person name="Stogios P."/>
            <person name="Kim Y."/>
            <person name="Tchigvintsev A."/>
            <person name="Flick R."/>
            <person name="Denaro R."/>
            <person name="Genovese M."/>
            <person name="Albar J.P."/>
            <person name="Reva O.N."/>
            <person name="Martinez-Gomariz M."/>
            <person name="Tran H."/>
            <person name="Ferrer M."/>
            <person name="Savchenko A."/>
            <person name="Yakunin A.F."/>
            <person name="Yakimov M.M."/>
            <person name="Golyshina O.V."/>
            <person name="Reinhardt R."/>
            <person name="Golyshin P.N."/>
        </authorList>
    </citation>
    <scope>NUCLEOTIDE SEQUENCE [LARGE SCALE GENOMIC DNA]</scope>
</reference>
<dbReference type="Proteomes" id="UP000032749">
    <property type="component" value="Chromosome"/>
</dbReference>
<evidence type="ECO:0000256" key="3">
    <source>
        <dbReference type="ARBA" id="ARBA00022692"/>
    </source>
</evidence>
<evidence type="ECO:0000256" key="1">
    <source>
        <dbReference type="ARBA" id="ARBA00022475"/>
    </source>
</evidence>
<gene>
    <name evidence="6" type="ORF">OLEAN_C04460</name>
</gene>
<dbReference type="Gene3D" id="2.60.450.10">
    <property type="entry name" value="Lipopolysaccharide (LPS) transport protein A like domain"/>
    <property type="match status" value="1"/>
</dbReference>
<evidence type="ECO:0000313" key="7">
    <source>
        <dbReference type="Proteomes" id="UP000032749"/>
    </source>
</evidence>
<dbReference type="AlphaFoldDB" id="R4YJZ3"/>
<keyword evidence="4" id="KW-1133">Transmembrane helix</keyword>
<dbReference type="GO" id="GO:0015221">
    <property type="term" value="F:lipopolysaccharide transmembrane transporter activity"/>
    <property type="evidence" value="ECO:0007669"/>
    <property type="project" value="InterPro"/>
</dbReference>
<keyword evidence="3" id="KW-0812">Transmembrane</keyword>
<dbReference type="PANTHER" id="PTHR37481">
    <property type="entry name" value="LIPOPOLYSACCHARIDE EXPORT SYSTEM PROTEIN LPTC"/>
    <property type="match status" value="1"/>
</dbReference>
<evidence type="ECO:0000256" key="5">
    <source>
        <dbReference type="ARBA" id="ARBA00023136"/>
    </source>
</evidence>
<dbReference type="InterPro" id="IPR026265">
    <property type="entry name" value="LptC"/>
</dbReference>
<dbReference type="Pfam" id="PF06835">
    <property type="entry name" value="LptC"/>
    <property type="match status" value="1"/>
</dbReference>
<dbReference type="GO" id="GO:0017089">
    <property type="term" value="F:glycolipid transfer activity"/>
    <property type="evidence" value="ECO:0007669"/>
    <property type="project" value="TreeGrafter"/>
</dbReference>